<proteinExistence type="predicted"/>
<name>A0A7C2S850_ARCFL</name>
<evidence type="ECO:0000256" key="1">
    <source>
        <dbReference type="ARBA" id="ARBA00022801"/>
    </source>
</evidence>
<protein>
    <submittedName>
        <fullName evidence="3">Alpha/beta hydrolase</fullName>
    </submittedName>
</protein>
<organism evidence="3">
    <name type="scientific">Archaeoglobus fulgidus</name>
    <dbReference type="NCBI Taxonomy" id="2234"/>
    <lineage>
        <taxon>Archaea</taxon>
        <taxon>Methanobacteriati</taxon>
        <taxon>Methanobacteriota</taxon>
        <taxon>Archaeoglobi</taxon>
        <taxon>Archaeoglobales</taxon>
        <taxon>Archaeoglobaceae</taxon>
        <taxon>Archaeoglobus</taxon>
    </lineage>
</organism>
<dbReference type="InterPro" id="IPR029058">
    <property type="entry name" value="AB_hydrolase_fold"/>
</dbReference>
<dbReference type="InterPro" id="IPR050300">
    <property type="entry name" value="GDXG_lipolytic_enzyme"/>
</dbReference>
<sequence length="311" mass="35290">MLNMPIDPVYYQLARYFESLPRFDQFSSPAEFREAINRIYAERNRQISQFENVERVEDRVIKGRNGDIRVRIYQQKPSSPVLVYYHGGGFVICSIDTHDALCRRIARLSNATVVSVDYRLSPEHKFPTAVYDCYDAAKWVAKNAEGLEIDPSRIFVGGDSAGGNLAAAVSIMARDNGEDFIKHQILIYPVVNFLTPTPSLLEYGEGLWILDEKIMMWFSEQYFSKKEDMLNPLASVIFANLEDLPPALIITAEYDPLRDEAEIFGHMLRKAGVEASTVRYKGVLHGFINYYPVIKAARDAINQIAAILAFS</sequence>
<dbReference type="PANTHER" id="PTHR48081">
    <property type="entry name" value="AB HYDROLASE SUPERFAMILY PROTEIN C4A8.06C"/>
    <property type="match status" value="1"/>
</dbReference>
<accession>A0A7C2S850</accession>
<dbReference type="Pfam" id="PF07859">
    <property type="entry name" value="Abhydrolase_3"/>
    <property type="match status" value="1"/>
</dbReference>
<dbReference type="AlphaFoldDB" id="A0A7C2S850"/>
<feature type="domain" description="Alpha/beta hydrolase fold-3" evidence="2">
    <location>
        <begin position="82"/>
        <end position="288"/>
    </location>
</feature>
<dbReference type="EMBL" id="DSCQ01000030">
    <property type="protein sequence ID" value="HET20969.1"/>
    <property type="molecule type" value="Genomic_DNA"/>
</dbReference>
<dbReference type="GO" id="GO:0016787">
    <property type="term" value="F:hydrolase activity"/>
    <property type="evidence" value="ECO:0007669"/>
    <property type="project" value="UniProtKB-KW"/>
</dbReference>
<evidence type="ECO:0000259" key="2">
    <source>
        <dbReference type="Pfam" id="PF07859"/>
    </source>
</evidence>
<dbReference type="SUPFAM" id="SSF53474">
    <property type="entry name" value="alpha/beta-Hydrolases"/>
    <property type="match status" value="1"/>
</dbReference>
<keyword evidence="1 3" id="KW-0378">Hydrolase</keyword>
<gene>
    <name evidence="3" type="ORF">ENN70_02445</name>
</gene>
<reference evidence="3" key="1">
    <citation type="journal article" date="2020" name="mSystems">
        <title>Genome- and Community-Level Interaction Insights into Carbon Utilization and Element Cycling Functions of Hydrothermarchaeota in Hydrothermal Sediment.</title>
        <authorList>
            <person name="Zhou Z."/>
            <person name="Liu Y."/>
            <person name="Xu W."/>
            <person name="Pan J."/>
            <person name="Luo Z.H."/>
            <person name="Li M."/>
        </authorList>
    </citation>
    <scope>NUCLEOTIDE SEQUENCE [LARGE SCALE GENOMIC DNA]</scope>
    <source>
        <strain evidence="3">SpSt-12</strain>
    </source>
</reference>
<dbReference type="InterPro" id="IPR013094">
    <property type="entry name" value="AB_hydrolase_3"/>
</dbReference>
<dbReference type="FunFam" id="3.40.50.1820:FF:000089">
    <property type="entry name" value="Alpha/beta hydrolase"/>
    <property type="match status" value="1"/>
</dbReference>
<evidence type="ECO:0000313" key="3">
    <source>
        <dbReference type="EMBL" id="HET20969.1"/>
    </source>
</evidence>
<dbReference type="PANTHER" id="PTHR48081:SF8">
    <property type="entry name" value="ALPHA_BETA HYDROLASE FOLD-3 DOMAIN-CONTAINING PROTEIN-RELATED"/>
    <property type="match status" value="1"/>
</dbReference>
<dbReference type="Gene3D" id="3.40.50.1820">
    <property type="entry name" value="alpha/beta hydrolase"/>
    <property type="match status" value="1"/>
</dbReference>
<comment type="caution">
    <text evidence="3">The sequence shown here is derived from an EMBL/GenBank/DDBJ whole genome shotgun (WGS) entry which is preliminary data.</text>
</comment>